<dbReference type="AlphaFoldDB" id="X1PHE4"/>
<feature type="non-terminal residue" evidence="2">
    <location>
        <position position="266"/>
    </location>
</feature>
<accession>X1PHE4</accession>
<protein>
    <recommendedName>
        <fullName evidence="3">Integrating conjugative element protein</fullName>
    </recommendedName>
</protein>
<proteinExistence type="predicted"/>
<comment type="caution">
    <text evidence="2">The sequence shown here is derived from an EMBL/GenBank/DDBJ whole genome shotgun (WGS) entry which is preliminary data.</text>
</comment>
<dbReference type="InterPro" id="IPR021207">
    <property type="entry name" value="Integr_conj_element_PFL4705"/>
</dbReference>
<organism evidence="2">
    <name type="scientific">marine sediment metagenome</name>
    <dbReference type="NCBI Taxonomy" id="412755"/>
    <lineage>
        <taxon>unclassified sequences</taxon>
        <taxon>metagenomes</taxon>
        <taxon>ecological metagenomes</taxon>
    </lineage>
</organism>
<feature type="region of interest" description="Disordered" evidence="1">
    <location>
        <begin position="1"/>
        <end position="22"/>
    </location>
</feature>
<feature type="non-terminal residue" evidence="2">
    <location>
        <position position="1"/>
    </location>
</feature>
<evidence type="ECO:0000313" key="2">
    <source>
        <dbReference type="EMBL" id="GAI41911.1"/>
    </source>
</evidence>
<evidence type="ECO:0008006" key="3">
    <source>
        <dbReference type="Google" id="ProtNLM"/>
    </source>
</evidence>
<dbReference type="NCBIfam" id="TIGR03752">
    <property type="entry name" value="conj_TIGR03752"/>
    <property type="match status" value="1"/>
</dbReference>
<gene>
    <name evidence="2" type="ORF">S06H3_40996</name>
</gene>
<sequence length="266" mass="27351">AAPSGALGSDEHPGEPSLSDALPHTSATAADVKPTYTIPTNATLMGSVAMTALIGRVPVDGTVNDPFPFKVVIGADNLTANGIELPDVAGAIVSGTASGDWTLSCVRGLVRSITFVFHDGTVRTLPSTALNVENAVTTRTGLGWISDPYGIPCVSGSRRSNAVQYLTSEMLITAAAAGAAASIDSKSGTNFAYLNGSNGDVLGTVGITAHEAAGRILAGGVQEMSKWIDRLYGQAFAAVYVEPGAQVAVHIDQPLDIDYEKHGRKV</sequence>
<reference evidence="2" key="1">
    <citation type="journal article" date="2014" name="Front. Microbiol.">
        <title>High frequency of phylogenetically diverse reductive dehalogenase-homologous genes in deep subseafloor sedimentary metagenomes.</title>
        <authorList>
            <person name="Kawai M."/>
            <person name="Futagami T."/>
            <person name="Toyoda A."/>
            <person name="Takaki Y."/>
            <person name="Nishi S."/>
            <person name="Hori S."/>
            <person name="Arai W."/>
            <person name="Tsubouchi T."/>
            <person name="Morono Y."/>
            <person name="Uchiyama I."/>
            <person name="Ito T."/>
            <person name="Fujiyama A."/>
            <person name="Inagaki F."/>
            <person name="Takami H."/>
        </authorList>
    </citation>
    <scope>NUCLEOTIDE SEQUENCE</scope>
    <source>
        <strain evidence="2">Expedition CK06-06</strain>
    </source>
</reference>
<name>X1PHE4_9ZZZZ</name>
<dbReference type="EMBL" id="BARV01025208">
    <property type="protein sequence ID" value="GAI41911.1"/>
    <property type="molecule type" value="Genomic_DNA"/>
</dbReference>
<evidence type="ECO:0000256" key="1">
    <source>
        <dbReference type="SAM" id="MobiDB-lite"/>
    </source>
</evidence>